<reference evidence="11" key="1">
    <citation type="submission" date="2023-04" db="EMBL/GenBank/DDBJ databases">
        <title>Phytophthora lilii NBRC 32176.</title>
        <authorList>
            <person name="Ichikawa N."/>
            <person name="Sato H."/>
            <person name="Tonouchi N."/>
        </authorList>
    </citation>
    <scope>NUCLEOTIDE SEQUENCE</scope>
    <source>
        <strain evidence="11">NBRC 32176</strain>
    </source>
</reference>
<keyword evidence="9" id="KW-0233">DNA recombination</keyword>
<keyword evidence="6" id="KW-0229">DNA integration</keyword>
<dbReference type="InterPro" id="IPR036397">
    <property type="entry name" value="RNaseH_sf"/>
</dbReference>
<dbReference type="InterPro" id="IPR057670">
    <property type="entry name" value="SH3_retrovirus"/>
</dbReference>
<sequence>MLDRRLVSVAALTARGVLVQFKHGKTTLVLNGNVVAVIRKEGKLFAWKVQQEGYEEAHEAVVQRMSELDSALWHARLGHVSDTKLILIRAACDGVPEPPRQDDGICGGCARGKMLTSPFAHRSGSEVKTYQPSEIVHSNVMGPIKPVSKGGARYMLTFIDDFTRFVHVYLISSKAVVFDKFEEYFALVGTHKNGLAERMNRAITEMARWMHYGMQVVRKWWGEAIMTAVHVVNRIPNSARPGVSPLEVLTGSKPVLDYLRVFGAKGFVPIDKVKRTKLDAKAHRCLFLGYAETSKAYRVWDLDDKRLVTSRSQGG</sequence>
<evidence type="ECO:0000256" key="4">
    <source>
        <dbReference type="ARBA" id="ARBA00022801"/>
    </source>
</evidence>
<protein>
    <submittedName>
        <fullName evidence="11">Unnamed protein product</fullName>
    </submittedName>
</protein>
<keyword evidence="12" id="KW-1185">Reference proteome</keyword>
<dbReference type="AlphaFoldDB" id="A0A9W6WPR6"/>
<dbReference type="GO" id="GO:0003887">
    <property type="term" value="F:DNA-directed DNA polymerase activity"/>
    <property type="evidence" value="ECO:0007669"/>
    <property type="project" value="UniProtKB-KW"/>
</dbReference>
<name>A0A9W6WPR6_9STRA</name>
<dbReference type="OrthoDB" id="127038at2759"/>
<keyword evidence="2" id="KW-0479">Metal-binding</keyword>
<dbReference type="InterPro" id="IPR012337">
    <property type="entry name" value="RNaseH-like_sf"/>
</dbReference>
<keyword evidence="3" id="KW-0255">Endonuclease</keyword>
<dbReference type="SUPFAM" id="SSF53098">
    <property type="entry name" value="Ribonuclease H-like"/>
    <property type="match status" value="1"/>
</dbReference>
<evidence type="ECO:0000256" key="6">
    <source>
        <dbReference type="ARBA" id="ARBA00022908"/>
    </source>
</evidence>
<evidence type="ECO:0000259" key="10">
    <source>
        <dbReference type="Pfam" id="PF25597"/>
    </source>
</evidence>
<dbReference type="GO" id="GO:0004519">
    <property type="term" value="F:endonuclease activity"/>
    <property type="evidence" value="ECO:0007669"/>
    <property type="project" value="UniProtKB-KW"/>
</dbReference>
<keyword evidence="4" id="KW-0378">Hydrolase</keyword>
<dbReference type="EMBL" id="BSXW01000092">
    <property type="protein sequence ID" value="GMF11896.1"/>
    <property type="molecule type" value="Genomic_DNA"/>
</dbReference>
<dbReference type="GO" id="GO:0003964">
    <property type="term" value="F:RNA-directed DNA polymerase activity"/>
    <property type="evidence" value="ECO:0007669"/>
    <property type="project" value="UniProtKB-KW"/>
</dbReference>
<dbReference type="Pfam" id="PF25597">
    <property type="entry name" value="SH3_retrovirus"/>
    <property type="match status" value="1"/>
</dbReference>
<dbReference type="GO" id="GO:0006310">
    <property type="term" value="P:DNA recombination"/>
    <property type="evidence" value="ECO:0007669"/>
    <property type="project" value="UniProtKB-KW"/>
</dbReference>
<comment type="caution">
    <text evidence="11">The sequence shown here is derived from an EMBL/GenBank/DDBJ whole genome shotgun (WGS) entry which is preliminary data.</text>
</comment>
<organism evidence="11 12">
    <name type="scientific">Phytophthora lilii</name>
    <dbReference type="NCBI Taxonomy" id="2077276"/>
    <lineage>
        <taxon>Eukaryota</taxon>
        <taxon>Sar</taxon>
        <taxon>Stramenopiles</taxon>
        <taxon>Oomycota</taxon>
        <taxon>Peronosporomycetes</taxon>
        <taxon>Peronosporales</taxon>
        <taxon>Peronosporaceae</taxon>
        <taxon>Phytophthora</taxon>
    </lineage>
</organism>
<keyword evidence="8" id="KW-0239">DNA-directed DNA polymerase</keyword>
<dbReference type="GO" id="GO:0015074">
    <property type="term" value="P:DNA integration"/>
    <property type="evidence" value="ECO:0007669"/>
    <property type="project" value="UniProtKB-KW"/>
</dbReference>
<evidence type="ECO:0000256" key="1">
    <source>
        <dbReference type="ARBA" id="ARBA00022722"/>
    </source>
</evidence>
<keyword evidence="7" id="KW-0695">RNA-directed DNA polymerase</keyword>
<evidence type="ECO:0000313" key="12">
    <source>
        <dbReference type="Proteomes" id="UP001165083"/>
    </source>
</evidence>
<evidence type="ECO:0000256" key="5">
    <source>
        <dbReference type="ARBA" id="ARBA00022842"/>
    </source>
</evidence>
<proteinExistence type="predicted"/>
<gene>
    <name evidence="11" type="ORF">Plil01_000256500</name>
</gene>
<dbReference type="GO" id="GO:0016787">
    <property type="term" value="F:hydrolase activity"/>
    <property type="evidence" value="ECO:0007669"/>
    <property type="project" value="UniProtKB-KW"/>
</dbReference>
<dbReference type="GO" id="GO:0003676">
    <property type="term" value="F:nucleic acid binding"/>
    <property type="evidence" value="ECO:0007669"/>
    <property type="project" value="InterPro"/>
</dbReference>
<keyword evidence="8" id="KW-0548">Nucleotidyltransferase</keyword>
<evidence type="ECO:0000256" key="8">
    <source>
        <dbReference type="ARBA" id="ARBA00022932"/>
    </source>
</evidence>
<evidence type="ECO:0000256" key="9">
    <source>
        <dbReference type="ARBA" id="ARBA00023172"/>
    </source>
</evidence>
<dbReference type="InterPro" id="IPR039537">
    <property type="entry name" value="Retrotran_Ty1/copia-like"/>
</dbReference>
<evidence type="ECO:0000256" key="7">
    <source>
        <dbReference type="ARBA" id="ARBA00022918"/>
    </source>
</evidence>
<dbReference type="PANTHER" id="PTHR42648:SF11">
    <property type="entry name" value="TRANSPOSON TY4-P GAG-POL POLYPROTEIN"/>
    <property type="match status" value="1"/>
</dbReference>
<evidence type="ECO:0000256" key="3">
    <source>
        <dbReference type="ARBA" id="ARBA00022759"/>
    </source>
</evidence>
<dbReference type="Gene3D" id="3.30.420.10">
    <property type="entry name" value="Ribonuclease H-like superfamily/Ribonuclease H"/>
    <property type="match status" value="2"/>
</dbReference>
<keyword evidence="1" id="KW-0540">Nuclease</keyword>
<evidence type="ECO:0000313" key="11">
    <source>
        <dbReference type="EMBL" id="GMF11896.1"/>
    </source>
</evidence>
<keyword evidence="5" id="KW-0460">Magnesium</keyword>
<keyword evidence="8" id="KW-0808">Transferase</keyword>
<evidence type="ECO:0000256" key="2">
    <source>
        <dbReference type="ARBA" id="ARBA00022723"/>
    </source>
</evidence>
<dbReference type="GO" id="GO:0046872">
    <property type="term" value="F:metal ion binding"/>
    <property type="evidence" value="ECO:0007669"/>
    <property type="project" value="UniProtKB-KW"/>
</dbReference>
<accession>A0A9W6WPR6</accession>
<dbReference type="Proteomes" id="UP001165083">
    <property type="component" value="Unassembled WGS sequence"/>
</dbReference>
<feature type="domain" description="Retroviral polymerase SH3-like" evidence="10">
    <location>
        <begin position="266"/>
        <end position="311"/>
    </location>
</feature>
<dbReference type="PANTHER" id="PTHR42648">
    <property type="entry name" value="TRANSPOSASE, PUTATIVE-RELATED"/>
    <property type="match status" value="1"/>
</dbReference>